<feature type="compositionally biased region" description="Basic and acidic residues" evidence="1">
    <location>
        <begin position="58"/>
        <end position="67"/>
    </location>
</feature>
<proteinExistence type="predicted"/>
<protein>
    <submittedName>
        <fullName evidence="2">Uncharacterized protein</fullName>
    </submittedName>
</protein>
<sequence>MLNHRSSPSRSLQMAGSVVALIANMFSYRSLPLQAAFPKKLEHFTTSLDWASGRRQKSKTDSTDAARRQINKPKILTQTTV</sequence>
<accession>A0A182S2F6</accession>
<name>A0A182S2F6_ANOFN</name>
<evidence type="ECO:0000256" key="1">
    <source>
        <dbReference type="SAM" id="MobiDB-lite"/>
    </source>
</evidence>
<dbReference type="VEuPathDB" id="VectorBase:AFUN014636"/>
<reference evidence="2" key="1">
    <citation type="submission" date="2020-05" db="UniProtKB">
        <authorList>
            <consortium name="EnsemblMetazoa"/>
        </authorList>
    </citation>
    <scope>IDENTIFICATION</scope>
    <source>
        <strain evidence="2">FUMOZ</strain>
    </source>
</reference>
<dbReference type="AlphaFoldDB" id="A0A182S2F6"/>
<dbReference type="EnsemblMetazoa" id="AFUN014636-RB">
    <property type="protein sequence ID" value="AFUN014636-PB"/>
    <property type="gene ID" value="AFUN014636"/>
</dbReference>
<evidence type="ECO:0000313" key="2">
    <source>
        <dbReference type="EnsemblMetazoa" id="AFUN014636-PB"/>
    </source>
</evidence>
<feature type="region of interest" description="Disordered" evidence="1">
    <location>
        <begin position="53"/>
        <end position="81"/>
    </location>
</feature>
<organism evidence="2">
    <name type="scientific">Anopheles funestus</name>
    <name type="common">African malaria mosquito</name>
    <dbReference type="NCBI Taxonomy" id="62324"/>
    <lineage>
        <taxon>Eukaryota</taxon>
        <taxon>Metazoa</taxon>
        <taxon>Ecdysozoa</taxon>
        <taxon>Arthropoda</taxon>
        <taxon>Hexapoda</taxon>
        <taxon>Insecta</taxon>
        <taxon>Pterygota</taxon>
        <taxon>Neoptera</taxon>
        <taxon>Endopterygota</taxon>
        <taxon>Diptera</taxon>
        <taxon>Nematocera</taxon>
        <taxon>Culicoidea</taxon>
        <taxon>Culicidae</taxon>
        <taxon>Anophelinae</taxon>
        <taxon>Anopheles</taxon>
    </lineage>
</organism>